<keyword evidence="1" id="KW-1133">Transmembrane helix</keyword>
<proteinExistence type="predicted"/>
<dbReference type="EMBL" id="CP035491">
    <property type="protein sequence ID" value="QAY73481.1"/>
    <property type="molecule type" value="Genomic_DNA"/>
</dbReference>
<sequence length="134" mass="14724">MSADDAIASRYGRTRRTRRRDRIVLVAGGVFAAIVVIAWVIWAGSDSAGPSISTSDTGHTLHNDARSVEVRWNLTVQPGTETVCVVKAYNDDFTVVGWKVVELPASDRYTRSFTETVRVAQPANTGLIDRCWLA</sequence>
<dbReference type="RefSeq" id="WP_129190775.1">
    <property type="nucleotide sequence ID" value="NZ_CP035491.1"/>
</dbReference>
<accession>A0A4V0YH50</accession>
<dbReference type="OrthoDB" id="4793644at2"/>
<feature type="transmembrane region" description="Helical" evidence="1">
    <location>
        <begin position="23"/>
        <end position="42"/>
    </location>
</feature>
<name>A0A4V0YH50_9MICO</name>
<gene>
    <name evidence="2" type="ORF">ET445_09180</name>
</gene>
<evidence type="ECO:0000313" key="2">
    <source>
        <dbReference type="EMBL" id="QAY73481.1"/>
    </source>
</evidence>
<protein>
    <submittedName>
        <fullName evidence="2">DUF4307 domain-containing protein</fullName>
    </submittedName>
</protein>
<dbReference type="Proteomes" id="UP000291259">
    <property type="component" value="Chromosome"/>
</dbReference>
<dbReference type="KEGG" id="agf:ET445_09180"/>
<evidence type="ECO:0000256" key="1">
    <source>
        <dbReference type="SAM" id="Phobius"/>
    </source>
</evidence>
<reference evidence="2 3" key="1">
    <citation type="submission" date="2019-01" db="EMBL/GenBank/DDBJ databases">
        <title>Genome sequencing of strain FW100M-8.</title>
        <authorList>
            <person name="Heo J."/>
            <person name="Kim S.-J."/>
            <person name="Kim J.-S."/>
            <person name="Hong S.-B."/>
            <person name="Kwon S.-W."/>
        </authorList>
    </citation>
    <scope>NUCLEOTIDE SEQUENCE [LARGE SCALE GENOMIC DNA]</scope>
    <source>
        <strain evidence="2 3">FW100M-8</strain>
    </source>
</reference>
<dbReference type="Pfam" id="PF14155">
    <property type="entry name" value="DUF4307"/>
    <property type="match status" value="1"/>
</dbReference>
<organism evidence="2 3">
    <name type="scientific">Agromyces protaetiae</name>
    <dbReference type="NCBI Taxonomy" id="2509455"/>
    <lineage>
        <taxon>Bacteria</taxon>
        <taxon>Bacillati</taxon>
        <taxon>Actinomycetota</taxon>
        <taxon>Actinomycetes</taxon>
        <taxon>Micrococcales</taxon>
        <taxon>Microbacteriaceae</taxon>
        <taxon>Agromyces</taxon>
    </lineage>
</organism>
<keyword evidence="1" id="KW-0812">Transmembrane</keyword>
<evidence type="ECO:0000313" key="3">
    <source>
        <dbReference type="Proteomes" id="UP000291259"/>
    </source>
</evidence>
<keyword evidence="1" id="KW-0472">Membrane</keyword>
<dbReference type="AlphaFoldDB" id="A0A4V0YH50"/>
<keyword evidence="3" id="KW-1185">Reference proteome</keyword>
<dbReference type="InterPro" id="IPR025443">
    <property type="entry name" value="DUF4307"/>
</dbReference>